<feature type="non-terminal residue" evidence="2">
    <location>
        <position position="1"/>
    </location>
</feature>
<dbReference type="OrthoDB" id="412647at2759"/>
<organism evidence="2 3">
    <name type="scientific">Perkinsus chesapeaki</name>
    <name type="common">Clam parasite</name>
    <name type="synonym">Perkinsus andrewsi</name>
    <dbReference type="NCBI Taxonomy" id="330153"/>
    <lineage>
        <taxon>Eukaryota</taxon>
        <taxon>Sar</taxon>
        <taxon>Alveolata</taxon>
        <taxon>Perkinsozoa</taxon>
        <taxon>Perkinsea</taxon>
        <taxon>Perkinsida</taxon>
        <taxon>Perkinsidae</taxon>
        <taxon>Perkinsus</taxon>
    </lineage>
</organism>
<reference evidence="2 3" key="1">
    <citation type="submission" date="2020-04" db="EMBL/GenBank/DDBJ databases">
        <title>Perkinsus chesapeaki whole genome sequence.</title>
        <authorList>
            <person name="Bogema D.R."/>
        </authorList>
    </citation>
    <scope>NUCLEOTIDE SEQUENCE [LARGE SCALE GENOMIC DNA]</scope>
    <source>
        <strain evidence="2">ATCC PRA-425</strain>
    </source>
</reference>
<proteinExistence type="predicted"/>
<dbReference type="InterPro" id="IPR035985">
    <property type="entry name" value="Ubiquitin-activating_enz"/>
</dbReference>
<feature type="region of interest" description="Disordered" evidence="1">
    <location>
        <begin position="107"/>
        <end position="149"/>
    </location>
</feature>
<gene>
    <name evidence="2" type="ORF">FOL47_000883</name>
</gene>
<dbReference type="SUPFAM" id="SSF69572">
    <property type="entry name" value="Activating enzymes of the ubiquitin-like proteins"/>
    <property type="match status" value="1"/>
</dbReference>
<dbReference type="Proteomes" id="UP000591131">
    <property type="component" value="Unassembled WGS sequence"/>
</dbReference>
<protein>
    <submittedName>
        <fullName evidence="2">Uncharacterized protein</fullName>
    </submittedName>
</protein>
<evidence type="ECO:0000313" key="2">
    <source>
        <dbReference type="EMBL" id="KAF4672112.1"/>
    </source>
</evidence>
<name>A0A7J6MKJ2_PERCH</name>
<dbReference type="GO" id="GO:0008641">
    <property type="term" value="F:ubiquitin-like modifier activating enzyme activity"/>
    <property type="evidence" value="ECO:0007669"/>
    <property type="project" value="InterPro"/>
</dbReference>
<dbReference type="EMBL" id="JAAPAO010000119">
    <property type="protein sequence ID" value="KAF4672112.1"/>
    <property type="molecule type" value="Genomic_DNA"/>
</dbReference>
<feature type="compositionally biased region" description="Acidic residues" evidence="1">
    <location>
        <begin position="134"/>
        <end position="149"/>
    </location>
</feature>
<evidence type="ECO:0000313" key="3">
    <source>
        <dbReference type="Proteomes" id="UP000591131"/>
    </source>
</evidence>
<comment type="caution">
    <text evidence="2">The sequence shown here is derived from an EMBL/GenBank/DDBJ whole genome shotgun (WGS) entry which is preliminary data.</text>
</comment>
<sequence>YEGALVILLVRVINRLGFWPSSNSALIAELRAEAKEISNPVMIKFLEPAFSVPRLLQQVAAGPIPPCAAVVGGLLGQEVVKVVTRRDEPLINAVTYTCRTNGAQVEKMPAKGKNEVTEVKDDRVHSNKQVATVLDEDETETALEVDELD</sequence>
<evidence type="ECO:0000256" key="1">
    <source>
        <dbReference type="SAM" id="MobiDB-lite"/>
    </source>
</evidence>
<accession>A0A7J6MKJ2</accession>
<dbReference type="Gene3D" id="3.40.50.12550">
    <property type="entry name" value="Ubiquitin-activating enzyme E1, inactive adenylation domain, subdomain 2"/>
    <property type="match status" value="1"/>
</dbReference>
<dbReference type="AlphaFoldDB" id="A0A7J6MKJ2"/>
<keyword evidence="3" id="KW-1185">Reference proteome</keyword>
<feature type="compositionally biased region" description="Basic and acidic residues" evidence="1">
    <location>
        <begin position="108"/>
        <end position="125"/>
    </location>
</feature>